<dbReference type="AlphaFoldDB" id="A0A1T5EU92"/>
<evidence type="ECO:0000256" key="2">
    <source>
        <dbReference type="ARBA" id="ARBA00008889"/>
    </source>
</evidence>
<keyword evidence="4 6" id="KW-0687">Ribonucleoprotein</keyword>
<evidence type="ECO:0000256" key="4">
    <source>
        <dbReference type="ARBA" id="ARBA00023274"/>
    </source>
</evidence>
<dbReference type="HAMAP" id="MF_00362">
    <property type="entry name" value="Ribosomal_uL10"/>
    <property type="match status" value="1"/>
</dbReference>
<keyword evidence="3 6" id="KW-0689">Ribosomal protein</keyword>
<sequence>MTREEKATVIKDLTTQLADSTTIYLADISGLDASTTSDLRRACFKANIKLAVVKNTLLSKAMDASDKDFGELPEVLKGNTSLMFSDVANAPAKLIKNFRKKSKKPLLKGAFVQEAIYIGDENLDALVSIKSKEEMIGEVIGLLQSPAKNVISGLKSGGGKLAGILKTLSER</sequence>
<keyword evidence="6" id="KW-0694">RNA-binding</keyword>
<dbReference type="GO" id="GO:1990904">
    <property type="term" value="C:ribonucleoprotein complex"/>
    <property type="evidence" value="ECO:0007669"/>
    <property type="project" value="UniProtKB-KW"/>
</dbReference>
<comment type="similarity">
    <text evidence="2 6">Belongs to the universal ribosomal protein uL10 family.</text>
</comment>
<dbReference type="CDD" id="cd05797">
    <property type="entry name" value="Ribosomal_L10"/>
    <property type="match status" value="1"/>
</dbReference>
<dbReference type="EMBL" id="FUYL01000014">
    <property type="protein sequence ID" value="SKB87517.1"/>
    <property type="molecule type" value="Genomic_DNA"/>
</dbReference>
<dbReference type="InterPro" id="IPR047865">
    <property type="entry name" value="Ribosomal_uL10_bac_type"/>
</dbReference>
<dbReference type="Gene3D" id="3.30.70.1730">
    <property type="match status" value="1"/>
</dbReference>
<dbReference type="Pfam" id="PF00466">
    <property type="entry name" value="Ribosomal_L10"/>
    <property type="match status" value="1"/>
</dbReference>
<accession>A0A1T5EU92</accession>
<keyword evidence="6" id="KW-0699">rRNA-binding</keyword>
<dbReference type="GO" id="GO:0006412">
    <property type="term" value="P:translation"/>
    <property type="evidence" value="ECO:0007669"/>
    <property type="project" value="UniProtKB-UniRule"/>
</dbReference>
<dbReference type="InterPro" id="IPR043141">
    <property type="entry name" value="Ribosomal_uL10-like_sf"/>
</dbReference>
<gene>
    <name evidence="6" type="primary">rplJ</name>
    <name evidence="7" type="ORF">SAMN05660866_03720</name>
</gene>
<keyword evidence="8" id="KW-1185">Reference proteome</keyword>
<dbReference type="InterPro" id="IPR001790">
    <property type="entry name" value="Ribosomal_uL10"/>
</dbReference>
<reference evidence="8" key="1">
    <citation type="submission" date="2017-02" db="EMBL/GenBank/DDBJ databases">
        <authorList>
            <person name="Varghese N."/>
            <person name="Submissions S."/>
        </authorList>
    </citation>
    <scope>NUCLEOTIDE SEQUENCE [LARGE SCALE GENOMIC DNA]</scope>
    <source>
        <strain evidence="8">DSM 23546</strain>
    </source>
</reference>
<dbReference type="PANTHER" id="PTHR11560">
    <property type="entry name" value="39S RIBOSOMAL PROTEIN L10, MITOCHONDRIAL"/>
    <property type="match status" value="1"/>
</dbReference>
<name>A0A1T5EU92_9FLAO</name>
<dbReference type="NCBIfam" id="NF000955">
    <property type="entry name" value="PRK00099.1-1"/>
    <property type="match status" value="1"/>
</dbReference>
<dbReference type="Proteomes" id="UP000190339">
    <property type="component" value="Unassembled WGS sequence"/>
</dbReference>
<dbReference type="GO" id="GO:0070180">
    <property type="term" value="F:large ribosomal subunit rRNA binding"/>
    <property type="evidence" value="ECO:0007669"/>
    <property type="project" value="UniProtKB-UniRule"/>
</dbReference>
<evidence type="ECO:0000256" key="1">
    <source>
        <dbReference type="ARBA" id="ARBA00002633"/>
    </source>
</evidence>
<dbReference type="SUPFAM" id="SSF160369">
    <property type="entry name" value="Ribosomal protein L10-like"/>
    <property type="match status" value="1"/>
</dbReference>
<proteinExistence type="inferred from homology"/>
<dbReference type="GO" id="GO:0005840">
    <property type="term" value="C:ribosome"/>
    <property type="evidence" value="ECO:0007669"/>
    <property type="project" value="UniProtKB-KW"/>
</dbReference>
<dbReference type="RefSeq" id="WP_079514641.1">
    <property type="nucleotide sequence ID" value="NZ_CAXBOB010000126.1"/>
</dbReference>
<organism evidence="7 8">
    <name type="scientific">Maribacter arcticus</name>
    <dbReference type="NCBI Taxonomy" id="561365"/>
    <lineage>
        <taxon>Bacteria</taxon>
        <taxon>Pseudomonadati</taxon>
        <taxon>Bacteroidota</taxon>
        <taxon>Flavobacteriia</taxon>
        <taxon>Flavobacteriales</taxon>
        <taxon>Flavobacteriaceae</taxon>
        <taxon>Maribacter</taxon>
    </lineage>
</organism>
<comment type="subunit">
    <text evidence="6">Part of the ribosomal stalk of the 50S ribosomal subunit. The N-terminus interacts with L11 and the large rRNA to form the base of the stalk. The C-terminus forms an elongated spine to which L12 dimers bind in a sequential fashion forming a multimeric L10(L12)X complex.</text>
</comment>
<evidence type="ECO:0000256" key="5">
    <source>
        <dbReference type="ARBA" id="ARBA00035202"/>
    </source>
</evidence>
<evidence type="ECO:0000313" key="7">
    <source>
        <dbReference type="EMBL" id="SKB87517.1"/>
    </source>
</evidence>
<protein>
    <recommendedName>
        <fullName evidence="5 6">Large ribosomal subunit protein uL10</fullName>
    </recommendedName>
</protein>
<dbReference type="OrthoDB" id="1523686at2"/>
<dbReference type="STRING" id="561365.SAMN05660866_03720"/>
<evidence type="ECO:0000256" key="3">
    <source>
        <dbReference type="ARBA" id="ARBA00022980"/>
    </source>
</evidence>
<evidence type="ECO:0000313" key="8">
    <source>
        <dbReference type="Proteomes" id="UP000190339"/>
    </source>
</evidence>
<dbReference type="InterPro" id="IPR022973">
    <property type="entry name" value="Ribosomal_uL10_bac"/>
</dbReference>
<comment type="function">
    <text evidence="1 6">Forms part of the ribosomal stalk, playing a central role in the interaction of the ribosome with GTP-bound translation factors.</text>
</comment>
<evidence type="ECO:0000256" key="6">
    <source>
        <dbReference type="HAMAP-Rule" id="MF_00362"/>
    </source>
</evidence>